<dbReference type="EMBL" id="SSTE01016227">
    <property type="protein sequence ID" value="KAA0041702.1"/>
    <property type="molecule type" value="Genomic_DNA"/>
</dbReference>
<comment type="caution">
    <text evidence="1">The sequence shown here is derived from an EMBL/GenBank/DDBJ whole genome shotgun (WGS) entry which is preliminary data.</text>
</comment>
<proteinExistence type="predicted"/>
<sequence length="178" mass="20428">MQPRTIEVSCSLPSLFWGGEVRVQEFYGKCSRSQLSSAWVDSFGRRLERDFSYISIKGSLTTRTWIEAGNVVTHMGLYISNVTVSCSLCAIICNELFTDRHRCPDVLCIVVMLVGYVVNWNSMSMDYKVLRLCKWKSVVGILVMELCRGRTKSPRTSRMVYYKLWSNGQLHLWGSVPY</sequence>
<organism evidence="1 3">
    <name type="scientific">Cucumis melo var. makuwa</name>
    <name type="common">Oriental melon</name>
    <dbReference type="NCBI Taxonomy" id="1194695"/>
    <lineage>
        <taxon>Eukaryota</taxon>
        <taxon>Viridiplantae</taxon>
        <taxon>Streptophyta</taxon>
        <taxon>Embryophyta</taxon>
        <taxon>Tracheophyta</taxon>
        <taxon>Spermatophyta</taxon>
        <taxon>Magnoliopsida</taxon>
        <taxon>eudicotyledons</taxon>
        <taxon>Gunneridae</taxon>
        <taxon>Pentapetalae</taxon>
        <taxon>rosids</taxon>
        <taxon>fabids</taxon>
        <taxon>Cucurbitales</taxon>
        <taxon>Cucurbitaceae</taxon>
        <taxon>Benincaseae</taxon>
        <taxon>Cucumis</taxon>
    </lineage>
</organism>
<evidence type="ECO:0000313" key="3">
    <source>
        <dbReference type="Proteomes" id="UP000321393"/>
    </source>
</evidence>
<gene>
    <name evidence="2" type="ORF">E5676_scaffold594G00380</name>
    <name evidence="1" type="ORF">E6C27_scaffold67G00350</name>
</gene>
<accession>A0A5A7TE65</accession>
<dbReference type="EMBL" id="SSTD01013550">
    <property type="protein sequence ID" value="TYK06325.1"/>
    <property type="molecule type" value="Genomic_DNA"/>
</dbReference>
<evidence type="ECO:0000313" key="4">
    <source>
        <dbReference type="Proteomes" id="UP000321947"/>
    </source>
</evidence>
<dbReference type="Proteomes" id="UP000321393">
    <property type="component" value="Unassembled WGS sequence"/>
</dbReference>
<evidence type="ECO:0000313" key="2">
    <source>
        <dbReference type="EMBL" id="TYK06325.1"/>
    </source>
</evidence>
<reference evidence="3 4" key="1">
    <citation type="submission" date="2019-08" db="EMBL/GenBank/DDBJ databases">
        <title>Draft genome sequences of two oriental melons (Cucumis melo L. var makuwa).</title>
        <authorList>
            <person name="Kwon S.-Y."/>
        </authorList>
    </citation>
    <scope>NUCLEOTIDE SEQUENCE [LARGE SCALE GENOMIC DNA]</scope>
    <source>
        <strain evidence="4">cv. Chang Bougi</strain>
        <strain evidence="3">cv. SW 3</strain>
        <tissue evidence="1">Leaf</tissue>
    </source>
</reference>
<name>A0A5A7TE65_CUCMM</name>
<protein>
    <submittedName>
        <fullName evidence="1">Ty3-gypsy retrotransposon protein</fullName>
    </submittedName>
</protein>
<dbReference type="AlphaFoldDB" id="A0A5A7TE65"/>
<evidence type="ECO:0000313" key="1">
    <source>
        <dbReference type="EMBL" id="KAA0041702.1"/>
    </source>
</evidence>
<dbReference type="Proteomes" id="UP000321947">
    <property type="component" value="Unassembled WGS sequence"/>
</dbReference>